<reference evidence="2 3" key="1">
    <citation type="submission" date="2022-09" db="EMBL/GenBank/DDBJ databases">
        <title>Chelativorans salina sp. nov., a novel slightly halophilic bacterium isolated from a saline lake sediment enrichment.</title>
        <authorList>
            <person name="Gao L."/>
            <person name="Fang B.-Z."/>
            <person name="Li W.-J."/>
        </authorList>
    </citation>
    <scope>NUCLEOTIDE SEQUENCE [LARGE SCALE GENOMIC DNA]</scope>
    <source>
        <strain evidence="2 3">EGI FJ00035</strain>
    </source>
</reference>
<feature type="transmembrane region" description="Helical" evidence="1">
    <location>
        <begin position="35"/>
        <end position="56"/>
    </location>
</feature>
<evidence type="ECO:0000313" key="2">
    <source>
        <dbReference type="EMBL" id="MCT7376255.1"/>
    </source>
</evidence>
<keyword evidence="1" id="KW-0812">Transmembrane</keyword>
<keyword evidence="3" id="KW-1185">Reference proteome</keyword>
<protein>
    <submittedName>
        <fullName evidence="2">Uncharacterized protein</fullName>
    </submittedName>
</protein>
<dbReference type="EMBL" id="JAOCZP010000004">
    <property type="protein sequence ID" value="MCT7376255.1"/>
    <property type="molecule type" value="Genomic_DNA"/>
</dbReference>
<evidence type="ECO:0000313" key="3">
    <source>
        <dbReference type="Proteomes" id="UP001320831"/>
    </source>
</evidence>
<keyword evidence="1" id="KW-0472">Membrane</keyword>
<gene>
    <name evidence="2" type="ORF">N5A92_14550</name>
</gene>
<comment type="caution">
    <text evidence="2">The sequence shown here is derived from an EMBL/GenBank/DDBJ whole genome shotgun (WGS) entry which is preliminary data.</text>
</comment>
<keyword evidence="1" id="KW-1133">Transmembrane helix</keyword>
<name>A0ABT2LNW7_9HYPH</name>
<proteinExistence type="predicted"/>
<dbReference type="RefSeq" id="WP_260904019.1">
    <property type="nucleotide sequence ID" value="NZ_JAOCZP010000004.1"/>
</dbReference>
<organism evidence="2 3">
    <name type="scientific">Chelativorans salis</name>
    <dbReference type="NCBI Taxonomy" id="2978478"/>
    <lineage>
        <taxon>Bacteria</taxon>
        <taxon>Pseudomonadati</taxon>
        <taxon>Pseudomonadota</taxon>
        <taxon>Alphaproteobacteria</taxon>
        <taxon>Hyphomicrobiales</taxon>
        <taxon>Phyllobacteriaceae</taxon>
        <taxon>Chelativorans</taxon>
    </lineage>
</organism>
<evidence type="ECO:0000256" key="1">
    <source>
        <dbReference type="SAM" id="Phobius"/>
    </source>
</evidence>
<accession>A0ABT2LNW7</accession>
<dbReference type="Proteomes" id="UP001320831">
    <property type="component" value="Unassembled WGS sequence"/>
</dbReference>
<sequence>MESLALTQCAMEASGRRAVEALAQGRLSREGVVDLLTALALIGLFVSALEIASALAGP</sequence>